<feature type="domain" description="Leucine-binding protein" evidence="4">
    <location>
        <begin position="55"/>
        <end position="366"/>
    </location>
</feature>
<keyword evidence="6" id="KW-1185">Reference proteome</keyword>
<evidence type="ECO:0000256" key="1">
    <source>
        <dbReference type="ARBA" id="ARBA00010062"/>
    </source>
</evidence>
<dbReference type="InterPro" id="IPR028082">
    <property type="entry name" value="Peripla_BP_I"/>
</dbReference>
<dbReference type="InterPro" id="IPR028081">
    <property type="entry name" value="Leu-bd"/>
</dbReference>
<comment type="similarity">
    <text evidence="1">Belongs to the leucine-binding protein family.</text>
</comment>
<evidence type="ECO:0000259" key="4">
    <source>
        <dbReference type="Pfam" id="PF13458"/>
    </source>
</evidence>
<evidence type="ECO:0000256" key="2">
    <source>
        <dbReference type="ARBA" id="ARBA00022729"/>
    </source>
</evidence>
<dbReference type="Pfam" id="PF13458">
    <property type="entry name" value="Peripla_BP_6"/>
    <property type="match status" value="1"/>
</dbReference>
<evidence type="ECO:0000313" key="5">
    <source>
        <dbReference type="EMBL" id="GAA0583796.1"/>
    </source>
</evidence>
<comment type="caution">
    <text evidence="5">The sequence shown here is derived from an EMBL/GenBank/DDBJ whole genome shotgun (WGS) entry which is preliminary data.</text>
</comment>
<gene>
    <name evidence="5" type="ORF">GCM10008942_35910</name>
</gene>
<dbReference type="SUPFAM" id="SSF53822">
    <property type="entry name" value="Periplasmic binding protein-like I"/>
    <property type="match status" value="1"/>
</dbReference>
<accession>A0ABP3QA50</accession>
<dbReference type="EMBL" id="BAAADD010000010">
    <property type="protein sequence ID" value="GAA0583796.1"/>
    <property type="molecule type" value="Genomic_DNA"/>
</dbReference>
<proteinExistence type="inferred from homology"/>
<evidence type="ECO:0000313" key="6">
    <source>
        <dbReference type="Proteomes" id="UP001499951"/>
    </source>
</evidence>
<organism evidence="5 6">
    <name type="scientific">Rhizomicrobium electricum</name>
    <dbReference type="NCBI Taxonomy" id="480070"/>
    <lineage>
        <taxon>Bacteria</taxon>
        <taxon>Pseudomonadati</taxon>
        <taxon>Pseudomonadota</taxon>
        <taxon>Alphaproteobacteria</taxon>
        <taxon>Micropepsales</taxon>
        <taxon>Micropepsaceae</taxon>
        <taxon>Rhizomicrobium</taxon>
    </lineage>
</organism>
<dbReference type="PANTHER" id="PTHR30483:SF6">
    <property type="entry name" value="PERIPLASMIC BINDING PROTEIN OF ABC TRANSPORTER FOR NATURAL AMINO ACIDS"/>
    <property type="match status" value="1"/>
</dbReference>
<keyword evidence="3" id="KW-0029">Amino-acid transport</keyword>
<dbReference type="PANTHER" id="PTHR30483">
    <property type="entry name" value="LEUCINE-SPECIFIC-BINDING PROTEIN"/>
    <property type="match status" value="1"/>
</dbReference>
<dbReference type="RefSeq" id="WP_344470064.1">
    <property type="nucleotide sequence ID" value="NZ_BAAADD010000010.1"/>
</dbReference>
<dbReference type="Proteomes" id="UP001499951">
    <property type="component" value="Unassembled WGS sequence"/>
</dbReference>
<dbReference type="Gene3D" id="3.40.50.2300">
    <property type="match status" value="2"/>
</dbReference>
<evidence type="ECO:0000256" key="3">
    <source>
        <dbReference type="ARBA" id="ARBA00022970"/>
    </source>
</evidence>
<keyword evidence="3" id="KW-0813">Transport</keyword>
<dbReference type="InterPro" id="IPR051010">
    <property type="entry name" value="BCAA_transport"/>
</dbReference>
<protein>
    <submittedName>
        <fullName evidence="5">ABC transporter substrate-binding protein</fullName>
    </submittedName>
</protein>
<sequence>MRKLLFWAAGLVALVALVLLLMPQWTSPQKMGAHRFAYLEKHHDELVVGISWPIAEEQDGMVDGLTLARDEINARKIPGIPPIRLVIRDDKNDWRTARDVALEFANTPEMSAVIGYYEDGVAIRASQILEASRLLHFAVNANNRAMTSHGYKYIVRTVQATDQISRFLAVSSPSGRNPQKYAMVWEGDAYGQDIAYQYRIAQDALGSELVYQAPYPAGRPDFRLTVNQLKGIKVDVIMFSSGNDANTAAFLRQARRVGITAPILVACDRSSDFAGISAADLRNTTFIRLYNVAAKTPENRKFVAAFRARYGRDPDTSAAQGYDALQILANAVRITGTLNPLDLAFTVRYKPAWIGANGEYRFDGNGELKEKPLFAERHDSEGNVTVAK</sequence>
<name>A0ABP3QA50_9PROT</name>
<keyword evidence="2" id="KW-0732">Signal</keyword>
<reference evidence="6" key="1">
    <citation type="journal article" date="2019" name="Int. J. Syst. Evol. Microbiol.">
        <title>The Global Catalogue of Microorganisms (GCM) 10K type strain sequencing project: providing services to taxonomists for standard genome sequencing and annotation.</title>
        <authorList>
            <consortium name="The Broad Institute Genomics Platform"/>
            <consortium name="The Broad Institute Genome Sequencing Center for Infectious Disease"/>
            <person name="Wu L."/>
            <person name="Ma J."/>
        </authorList>
    </citation>
    <scope>NUCLEOTIDE SEQUENCE [LARGE SCALE GENOMIC DNA]</scope>
    <source>
        <strain evidence="6">JCM 15089</strain>
    </source>
</reference>